<dbReference type="AlphaFoldDB" id="A0A411PF78"/>
<evidence type="ECO:0000256" key="1">
    <source>
        <dbReference type="SAM" id="SignalP"/>
    </source>
</evidence>
<name>A0A411PF78_9GAMM</name>
<proteinExistence type="predicted"/>
<dbReference type="Pfam" id="PF13590">
    <property type="entry name" value="DUF4136"/>
    <property type="match status" value="1"/>
</dbReference>
<organism evidence="3 4">
    <name type="scientific">Shewanella maritima</name>
    <dbReference type="NCBI Taxonomy" id="2520507"/>
    <lineage>
        <taxon>Bacteria</taxon>
        <taxon>Pseudomonadati</taxon>
        <taxon>Pseudomonadota</taxon>
        <taxon>Gammaproteobacteria</taxon>
        <taxon>Alteromonadales</taxon>
        <taxon>Shewanellaceae</taxon>
        <taxon>Shewanella</taxon>
    </lineage>
</organism>
<evidence type="ECO:0000313" key="4">
    <source>
        <dbReference type="Proteomes" id="UP000291106"/>
    </source>
</evidence>
<dbReference type="InterPro" id="IPR025411">
    <property type="entry name" value="DUF4136"/>
</dbReference>
<feature type="domain" description="DUF4136" evidence="2">
    <location>
        <begin position="33"/>
        <end position="183"/>
    </location>
</feature>
<accession>A0A411PF78</accession>
<dbReference type="RefSeq" id="WP_130598228.1">
    <property type="nucleotide sequence ID" value="NZ_CP036200.1"/>
</dbReference>
<gene>
    <name evidence="3" type="ORF">EXU30_05730</name>
</gene>
<keyword evidence="4" id="KW-1185">Reference proteome</keyword>
<keyword evidence="1" id="KW-0732">Signal</keyword>
<sequence>MALSNTSCWVQKLSFGFIATSLLLLAGCKSTPQSDYDTNYDFNQLKSYSHLVLEEATDTISAERIKQAIDTQLQAQGFKLKQGDSDFLVSYRFITQEKPKSSGMSIGLGTGTSGRHGSIGIGTSIPVGEEMVTEQSIQIDVVDSNTNRLIWRGSDKFDFDKGGEAKLESTNATVANILSVFPPQKISN</sequence>
<dbReference type="EMBL" id="CP036200">
    <property type="protein sequence ID" value="QBF82256.1"/>
    <property type="molecule type" value="Genomic_DNA"/>
</dbReference>
<evidence type="ECO:0000259" key="2">
    <source>
        <dbReference type="Pfam" id="PF13590"/>
    </source>
</evidence>
<evidence type="ECO:0000313" key="3">
    <source>
        <dbReference type="EMBL" id="QBF82256.1"/>
    </source>
</evidence>
<protein>
    <submittedName>
        <fullName evidence="3">DUF4136 domain-containing protein</fullName>
    </submittedName>
</protein>
<feature type="signal peptide" evidence="1">
    <location>
        <begin position="1"/>
        <end position="26"/>
    </location>
</feature>
<dbReference type="OrthoDB" id="6226987at2"/>
<feature type="chain" id="PRO_5019157703" evidence="1">
    <location>
        <begin position="27"/>
        <end position="188"/>
    </location>
</feature>
<dbReference type="Proteomes" id="UP000291106">
    <property type="component" value="Chromosome"/>
</dbReference>
<reference evidence="3 4" key="1">
    <citation type="submission" date="2019-02" db="EMBL/GenBank/DDBJ databases">
        <title>Shewanella sp. D4-2 isolated from Dokdo Island.</title>
        <authorList>
            <person name="Baek K."/>
        </authorList>
    </citation>
    <scope>NUCLEOTIDE SEQUENCE [LARGE SCALE GENOMIC DNA]</scope>
    <source>
        <strain evidence="3 4">D4-2</strain>
    </source>
</reference>
<dbReference type="KEGG" id="smai:EXU30_05730"/>
<dbReference type="Gene3D" id="3.30.160.670">
    <property type="match status" value="1"/>
</dbReference>